<name>A0A6A6DCT1_9PEZI</name>
<dbReference type="OrthoDB" id="3497702at2759"/>
<protein>
    <submittedName>
        <fullName evidence="1">Uncharacterized protein</fullName>
    </submittedName>
</protein>
<feature type="non-terminal residue" evidence="1">
    <location>
        <position position="111"/>
    </location>
</feature>
<evidence type="ECO:0000313" key="1">
    <source>
        <dbReference type="EMBL" id="KAF2177324.1"/>
    </source>
</evidence>
<dbReference type="EMBL" id="ML994690">
    <property type="protein sequence ID" value="KAF2177324.1"/>
    <property type="molecule type" value="Genomic_DNA"/>
</dbReference>
<accession>A0A6A6DCT1</accession>
<evidence type="ECO:0000313" key="2">
    <source>
        <dbReference type="Proteomes" id="UP000800200"/>
    </source>
</evidence>
<sequence length="111" mass="11805">APAISSRDTLPSITISVTNDQTGASAAVTVPGDGIAHKIPDLFRGSAIDQNGAIIGTSAQLIKFSEKTHCFFQNVDWIINLNGKDLTYADLDGQKEVAIPVYLNGFNLQCV</sequence>
<feature type="non-terminal residue" evidence="1">
    <location>
        <position position="1"/>
    </location>
</feature>
<organism evidence="1 2">
    <name type="scientific">Zopfia rhizophila CBS 207.26</name>
    <dbReference type="NCBI Taxonomy" id="1314779"/>
    <lineage>
        <taxon>Eukaryota</taxon>
        <taxon>Fungi</taxon>
        <taxon>Dikarya</taxon>
        <taxon>Ascomycota</taxon>
        <taxon>Pezizomycotina</taxon>
        <taxon>Dothideomycetes</taxon>
        <taxon>Dothideomycetes incertae sedis</taxon>
        <taxon>Zopfiaceae</taxon>
        <taxon>Zopfia</taxon>
    </lineage>
</organism>
<reference evidence="1" key="1">
    <citation type="journal article" date="2020" name="Stud. Mycol.">
        <title>101 Dothideomycetes genomes: a test case for predicting lifestyles and emergence of pathogens.</title>
        <authorList>
            <person name="Haridas S."/>
            <person name="Albert R."/>
            <person name="Binder M."/>
            <person name="Bloem J."/>
            <person name="Labutti K."/>
            <person name="Salamov A."/>
            <person name="Andreopoulos B."/>
            <person name="Baker S."/>
            <person name="Barry K."/>
            <person name="Bills G."/>
            <person name="Bluhm B."/>
            <person name="Cannon C."/>
            <person name="Castanera R."/>
            <person name="Culley D."/>
            <person name="Daum C."/>
            <person name="Ezra D."/>
            <person name="Gonzalez J."/>
            <person name="Henrissat B."/>
            <person name="Kuo A."/>
            <person name="Liang C."/>
            <person name="Lipzen A."/>
            <person name="Lutzoni F."/>
            <person name="Magnuson J."/>
            <person name="Mondo S."/>
            <person name="Nolan M."/>
            <person name="Ohm R."/>
            <person name="Pangilinan J."/>
            <person name="Park H.-J."/>
            <person name="Ramirez L."/>
            <person name="Alfaro M."/>
            <person name="Sun H."/>
            <person name="Tritt A."/>
            <person name="Yoshinaga Y."/>
            <person name="Zwiers L.-H."/>
            <person name="Turgeon B."/>
            <person name="Goodwin S."/>
            <person name="Spatafora J."/>
            <person name="Crous P."/>
            <person name="Grigoriev I."/>
        </authorList>
    </citation>
    <scope>NUCLEOTIDE SEQUENCE</scope>
    <source>
        <strain evidence="1">CBS 207.26</strain>
    </source>
</reference>
<gene>
    <name evidence="1" type="ORF">K469DRAFT_508273</name>
</gene>
<proteinExistence type="predicted"/>
<dbReference type="AlphaFoldDB" id="A0A6A6DCT1"/>
<dbReference type="Proteomes" id="UP000800200">
    <property type="component" value="Unassembled WGS sequence"/>
</dbReference>
<keyword evidence="2" id="KW-1185">Reference proteome</keyword>